<dbReference type="Gene3D" id="3.30.710.10">
    <property type="entry name" value="Potassium Channel Kv1.1, Chain A"/>
    <property type="match status" value="2"/>
</dbReference>
<dbReference type="PANTHER" id="PTHR24413">
    <property type="entry name" value="SPECKLE-TYPE POZ PROTEIN"/>
    <property type="match status" value="1"/>
</dbReference>
<proteinExistence type="predicted"/>
<feature type="domain" description="BTB" evidence="1">
    <location>
        <begin position="157"/>
        <end position="225"/>
    </location>
</feature>
<dbReference type="SMART" id="SM00225">
    <property type="entry name" value="BTB"/>
    <property type="match status" value="2"/>
</dbReference>
<dbReference type="InterPro" id="IPR000210">
    <property type="entry name" value="BTB/POZ_dom"/>
</dbReference>
<reference evidence="3" key="1">
    <citation type="submission" date="2022-11" db="UniProtKB">
        <authorList>
            <consortium name="WormBaseParasite"/>
        </authorList>
    </citation>
    <scope>IDENTIFICATION</scope>
</reference>
<dbReference type="Pfam" id="PF00651">
    <property type="entry name" value="BTB"/>
    <property type="match status" value="2"/>
</dbReference>
<dbReference type="WBParaSite" id="scaffold11698_cov195.g15818">
    <property type="protein sequence ID" value="scaffold11698_cov195.g15818"/>
    <property type="gene ID" value="scaffold11698_cov195.g15818"/>
</dbReference>
<evidence type="ECO:0000313" key="3">
    <source>
        <dbReference type="WBParaSite" id="scaffold11698_cov195.g15818"/>
    </source>
</evidence>
<name>A0A915LIY7_MELJA</name>
<dbReference type="SUPFAM" id="SSF54695">
    <property type="entry name" value="POZ domain"/>
    <property type="match status" value="2"/>
</dbReference>
<evidence type="ECO:0000259" key="1">
    <source>
        <dbReference type="PROSITE" id="PS50097"/>
    </source>
</evidence>
<organism evidence="2 3">
    <name type="scientific">Meloidogyne javanica</name>
    <name type="common">Root-knot nematode worm</name>
    <dbReference type="NCBI Taxonomy" id="6303"/>
    <lineage>
        <taxon>Eukaryota</taxon>
        <taxon>Metazoa</taxon>
        <taxon>Ecdysozoa</taxon>
        <taxon>Nematoda</taxon>
        <taxon>Chromadorea</taxon>
        <taxon>Rhabditida</taxon>
        <taxon>Tylenchina</taxon>
        <taxon>Tylenchomorpha</taxon>
        <taxon>Tylenchoidea</taxon>
        <taxon>Meloidogynidae</taxon>
        <taxon>Meloidogyninae</taxon>
        <taxon>Meloidogyne</taxon>
        <taxon>Meloidogyne incognita group</taxon>
    </lineage>
</organism>
<keyword evidence="2" id="KW-1185">Reference proteome</keyword>
<dbReference type="PROSITE" id="PS50097">
    <property type="entry name" value="BTB"/>
    <property type="match status" value="2"/>
</dbReference>
<accession>A0A915LIY7</accession>
<protein>
    <submittedName>
        <fullName evidence="3">BTB domain-containing protein</fullName>
    </submittedName>
</protein>
<feature type="domain" description="BTB" evidence="1">
    <location>
        <begin position="433"/>
        <end position="501"/>
    </location>
</feature>
<dbReference type="Proteomes" id="UP000887561">
    <property type="component" value="Unplaced"/>
</dbReference>
<dbReference type="CDD" id="cd18186">
    <property type="entry name" value="BTB_POZ_ZBTB_KLHL-like"/>
    <property type="match status" value="2"/>
</dbReference>
<sequence>MKTITTKFDWTIYDIKKIREVLTYGKSLHLTSDRFSSFEFPTVFWELHLNLIKLEYNNIYIWLRQLGPDDTNAFVNTKYKIYAAKKHNHQFTYVDIAKSTYKFEKQSEMGYSFVSLDSVVQVDGLLRLHCEVEFDCYSLTVDLQGAYRKMLENETFTDFVIKVDDEIIKTHRCILAQNSVVFQRMFDQNLMAEAQKGEVNISDSSPVCVRAMLEFIYTGEINDALMESHVEGIFAIAHKYEVEKLKYICERFMASKIGMDSGFIYMKTLTFKFDWCISDIKKIRDVLPYNNTSNLTSNTSHLTSELFSSPEFPTVGWELHLTRLDSSNISIWLRQIGPDNIDALVNTKYKIYATRRNGNTLFANQLSRIVDIAKSTYKFENRNKMGYSTISLDSVIQNDSFLHLHCEVEFDCYNLTLDLQDTYRKMLENETFTDFVIKVDDEIIKTHRCVLAQYSEVFKRMFDQSLMTEAQKGEVIISDASPECVRAMLEFFYTGKINDAIMESHVEGIFAIAHKYEVEKLKYICERFMASKIDGDNIVKYCNIISLYGASTLEKV</sequence>
<evidence type="ECO:0000313" key="2">
    <source>
        <dbReference type="Proteomes" id="UP000887561"/>
    </source>
</evidence>
<dbReference type="AlphaFoldDB" id="A0A915LIY7"/>
<dbReference type="InterPro" id="IPR011333">
    <property type="entry name" value="SKP1/BTB/POZ_sf"/>
</dbReference>